<gene>
    <name evidence="2" type="ORF">FN846DRAFT_890309</name>
</gene>
<evidence type="ECO:0000313" key="2">
    <source>
        <dbReference type="EMBL" id="KAA8906136.1"/>
    </source>
</evidence>
<feature type="region of interest" description="Disordered" evidence="1">
    <location>
        <begin position="226"/>
        <end position="276"/>
    </location>
</feature>
<feature type="compositionally biased region" description="Basic residues" evidence="1">
    <location>
        <begin position="18"/>
        <end position="35"/>
    </location>
</feature>
<reference evidence="2 3" key="1">
    <citation type="submission" date="2019-09" db="EMBL/GenBank/DDBJ databases">
        <title>Draft genome of the ectomycorrhizal ascomycete Sphaerosporella brunnea.</title>
        <authorList>
            <consortium name="DOE Joint Genome Institute"/>
            <person name="Benucci G.M."/>
            <person name="Marozzi G."/>
            <person name="Antonielli L."/>
            <person name="Sanchez S."/>
            <person name="Marco P."/>
            <person name="Wang X."/>
            <person name="Falini L.B."/>
            <person name="Barry K."/>
            <person name="Haridas S."/>
            <person name="Lipzen A."/>
            <person name="Labutti K."/>
            <person name="Grigoriev I.V."/>
            <person name="Murat C."/>
            <person name="Martin F."/>
            <person name="Albertini E."/>
            <person name="Donnini D."/>
            <person name="Bonito G."/>
        </authorList>
    </citation>
    <scope>NUCLEOTIDE SEQUENCE [LARGE SCALE GENOMIC DNA]</scope>
    <source>
        <strain evidence="2 3">Sb_GMNB300</strain>
    </source>
</reference>
<feature type="region of interest" description="Disordered" evidence="1">
    <location>
        <begin position="149"/>
        <end position="191"/>
    </location>
</feature>
<organism evidence="2 3">
    <name type="scientific">Sphaerosporella brunnea</name>
    <dbReference type="NCBI Taxonomy" id="1250544"/>
    <lineage>
        <taxon>Eukaryota</taxon>
        <taxon>Fungi</taxon>
        <taxon>Dikarya</taxon>
        <taxon>Ascomycota</taxon>
        <taxon>Pezizomycotina</taxon>
        <taxon>Pezizomycetes</taxon>
        <taxon>Pezizales</taxon>
        <taxon>Pyronemataceae</taxon>
        <taxon>Sphaerosporella</taxon>
    </lineage>
</organism>
<dbReference type="Proteomes" id="UP000326924">
    <property type="component" value="Unassembled WGS sequence"/>
</dbReference>
<comment type="caution">
    <text evidence="2">The sequence shown here is derived from an EMBL/GenBank/DDBJ whole genome shotgun (WGS) entry which is preliminary data.</text>
</comment>
<feature type="compositionally biased region" description="Basic and acidic residues" evidence="1">
    <location>
        <begin position="162"/>
        <end position="174"/>
    </location>
</feature>
<feature type="region of interest" description="Disordered" evidence="1">
    <location>
        <begin position="18"/>
        <end position="39"/>
    </location>
</feature>
<evidence type="ECO:0000313" key="3">
    <source>
        <dbReference type="Proteomes" id="UP000326924"/>
    </source>
</evidence>
<keyword evidence="3" id="KW-1185">Reference proteome</keyword>
<proteinExistence type="predicted"/>
<accession>A0A5J5EX69</accession>
<name>A0A5J5EX69_9PEZI</name>
<protein>
    <submittedName>
        <fullName evidence="2">Uncharacterized protein</fullName>
    </submittedName>
</protein>
<dbReference type="InParanoid" id="A0A5J5EX69"/>
<dbReference type="EMBL" id="VXIS01000092">
    <property type="protein sequence ID" value="KAA8906136.1"/>
    <property type="molecule type" value="Genomic_DNA"/>
</dbReference>
<dbReference type="AlphaFoldDB" id="A0A5J5EX69"/>
<sequence length="292" mass="31756">MAAAECSGVGITIDRYRQRKQGAKQKQKPGGKGRKGVTPSSLPEICRSILVTFVRTEPFYIDTDRFEGFRFSFRALINQACVFLARLEEKRLGRFNHAGCAATGGGFPIYAVLKSVRTSRLEGALLSWLDSLSHLVRFSTEFISTKSQPTTAQWLGDTQPAQRREVGEREDGAESRGAAAKRASQPDPTTALVEHCGSDAQTEALGWEIAMHAAPPRPFEPQAMASIASPRSRASRDADVVQQTQSTSTTNGRLTRVWRRPGPAGRLLGVSSGSGDETGNCVTLVRTAFRDV</sequence>
<evidence type="ECO:0000256" key="1">
    <source>
        <dbReference type="SAM" id="MobiDB-lite"/>
    </source>
</evidence>